<dbReference type="InterPro" id="IPR003439">
    <property type="entry name" value="ABC_transporter-like_ATP-bd"/>
</dbReference>
<gene>
    <name evidence="5" type="ORF">JFN91_14595</name>
</gene>
<dbReference type="SUPFAM" id="SSF52540">
    <property type="entry name" value="P-loop containing nucleoside triphosphate hydrolases"/>
    <property type="match status" value="1"/>
</dbReference>
<evidence type="ECO:0000256" key="1">
    <source>
        <dbReference type="ARBA" id="ARBA00022448"/>
    </source>
</evidence>
<dbReference type="GO" id="GO:0005524">
    <property type="term" value="F:ATP binding"/>
    <property type="evidence" value="ECO:0007669"/>
    <property type="project" value="UniProtKB-KW"/>
</dbReference>
<evidence type="ECO:0000313" key="6">
    <source>
        <dbReference type="Proteomes" id="UP000614714"/>
    </source>
</evidence>
<dbReference type="RefSeq" id="WP_199389914.1">
    <property type="nucleotide sequence ID" value="NZ_JAEMHL010000007.1"/>
</dbReference>
<keyword evidence="1" id="KW-0813">Transport</keyword>
<evidence type="ECO:0000313" key="5">
    <source>
        <dbReference type="EMBL" id="MBJ6751444.1"/>
    </source>
</evidence>
<protein>
    <submittedName>
        <fullName evidence="5">ABC transporter ATP-binding protein</fullName>
    </submittedName>
</protein>
<dbReference type="EMBL" id="JAEMHL010000007">
    <property type="protein sequence ID" value="MBJ6751444.1"/>
    <property type="molecule type" value="Genomic_DNA"/>
</dbReference>
<dbReference type="SMART" id="SM00382">
    <property type="entry name" value="AAA"/>
    <property type="match status" value="1"/>
</dbReference>
<sequence>MYALEIRGLGKTFRGKKLRTVEALKGIDLCVEQGEVLGFLGPNGAGKSTTIKCLMGLIRPTVGSATILGRDIASAEARTSVGYLPENPAFYDYLSAEEYLLFVGRAFGMQGDLLSRRCEEVLKQLELWEPRRRLIRTYSKGMVQRVGLAQVLLHDPEVYILDEPMSGLDPIGRALVKEIVLDLKRRGKCVFFSTHITDDVEKVCDRVAVINHGELKVVDRVENILMRGTEGYAVSIAAADGSVEERVVAEAQLQGVISDAVAAGRSILKVEPRRKSMEAFFLDIVGH</sequence>
<dbReference type="InterPro" id="IPR027417">
    <property type="entry name" value="P-loop_NTPase"/>
</dbReference>
<dbReference type="InterPro" id="IPR003593">
    <property type="entry name" value="AAA+_ATPase"/>
</dbReference>
<feature type="domain" description="ABC transporter" evidence="4">
    <location>
        <begin position="4"/>
        <end position="237"/>
    </location>
</feature>
<dbReference type="PANTHER" id="PTHR42939">
    <property type="entry name" value="ABC TRANSPORTER ATP-BINDING PROTEIN ALBC-RELATED"/>
    <property type="match status" value="1"/>
</dbReference>
<keyword evidence="2" id="KW-0547">Nucleotide-binding</keyword>
<dbReference type="PANTHER" id="PTHR42939:SF1">
    <property type="entry name" value="ABC TRANSPORTER ATP-BINDING PROTEIN ALBC-RELATED"/>
    <property type="match status" value="1"/>
</dbReference>
<evidence type="ECO:0000256" key="2">
    <source>
        <dbReference type="ARBA" id="ARBA00022741"/>
    </source>
</evidence>
<dbReference type="Gene3D" id="3.40.50.300">
    <property type="entry name" value="P-loop containing nucleotide triphosphate hydrolases"/>
    <property type="match status" value="1"/>
</dbReference>
<evidence type="ECO:0000256" key="3">
    <source>
        <dbReference type="ARBA" id="ARBA00022840"/>
    </source>
</evidence>
<accession>A0ABS0YHP1</accession>
<proteinExistence type="predicted"/>
<name>A0ABS0YHP1_9BACT</name>
<dbReference type="PROSITE" id="PS50893">
    <property type="entry name" value="ABC_TRANSPORTER_2"/>
    <property type="match status" value="1"/>
</dbReference>
<organism evidence="5 6">
    <name type="scientific">Geomonas anaerohicana</name>
    <dbReference type="NCBI Taxonomy" id="2798583"/>
    <lineage>
        <taxon>Bacteria</taxon>
        <taxon>Pseudomonadati</taxon>
        <taxon>Thermodesulfobacteriota</taxon>
        <taxon>Desulfuromonadia</taxon>
        <taxon>Geobacterales</taxon>
        <taxon>Geobacteraceae</taxon>
        <taxon>Geomonas</taxon>
    </lineage>
</organism>
<reference evidence="5 6" key="1">
    <citation type="submission" date="2020-12" db="EMBL/GenBank/DDBJ databases">
        <title>Geomonas sp. Red421, isolated from paddy soil.</title>
        <authorList>
            <person name="Xu Z."/>
            <person name="Zhang Z."/>
            <person name="Masuda Y."/>
            <person name="Itoh H."/>
            <person name="Senoo K."/>
        </authorList>
    </citation>
    <scope>NUCLEOTIDE SEQUENCE [LARGE SCALE GENOMIC DNA]</scope>
    <source>
        <strain evidence="5 6">Red421</strain>
    </source>
</reference>
<keyword evidence="6" id="KW-1185">Reference proteome</keyword>
<comment type="caution">
    <text evidence="5">The sequence shown here is derived from an EMBL/GenBank/DDBJ whole genome shotgun (WGS) entry which is preliminary data.</text>
</comment>
<dbReference type="CDD" id="cd03230">
    <property type="entry name" value="ABC_DR_subfamily_A"/>
    <property type="match status" value="1"/>
</dbReference>
<dbReference type="Pfam" id="PF00005">
    <property type="entry name" value="ABC_tran"/>
    <property type="match status" value="1"/>
</dbReference>
<dbReference type="Proteomes" id="UP000614714">
    <property type="component" value="Unassembled WGS sequence"/>
</dbReference>
<dbReference type="InterPro" id="IPR051782">
    <property type="entry name" value="ABC_Transporter_VariousFunc"/>
</dbReference>
<evidence type="ECO:0000259" key="4">
    <source>
        <dbReference type="PROSITE" id="PS50893"/>
    </source>
</evidence>
<keyword evidence="3 5" id="KW-0067">ATP-binding</keyword>